<dbReference type="NCBIfam" id="TIGR02174">
    <property type="entry name" value="CXXU_selWTH"/>
    <property type="match status" value="1"/>
</dbReference>
<organism evidence="2 3">
    <name type="scientific">Homarus americanus</name>
    <name type="common">American lobster</name>
    <dbReference type="NCBI Taxonomy" id="6706"/>
    <lineage>
        <taxon>Eukaryota</taxon>
        <taxon>Metazoa</taxon>
        <taxon>Ecdysozoa</taxon>
        <taxon>Arthropoda</taxon>
        <taxon>Crustacea</taxon>
        <taxon>Multicrustacea</taxon>
        <taxon>Malacostraca</taxon>
        <taxon>Eumalacostraca</taxon>
        <taxon>Eucarida</taxon>
        <taxon>Decapoda</taxon>
        <taxon>Pleocyemata</taxon>
        <taxon>Astacidea</taxon>
        <taxon>Nephropoidea</taxon>
        <taxon>Nephropidae</taxon>
        <taxon>Homarus</taxon>
    </lineage>
</organism>
<accession>A0A8J5NA00</accession>
<keyword evidence="1" id="KW-0676">Redox-active center</keyword>
<dbReference type="GO" id="GO:0005829">
    <property type="term" value="C:cytosol"/>
    <property type="evidence" value="ECO:0007669"/>
    <property type="project" value="TreeGrafter"/>
</dbReference>
<dbReference type="InterPro" id="IPR036249">
    <property type="entry name" value="Thioredoxin-like_sf"/>
</dbReference>
<evidence type="ECO:0000313" key="2">
    <source>
        <dbReference type="EMBL" id="KAG7176661.1"/>
    </source>
</evidence>
<protein>
    <submittedName>
        <fullName evidence="2">Selenoprotein W-like</fullName>
    </submittedName>
</protein>
<sequence>MAKLKIKVVYWALKQQLESEFPDQLDIASEGTPQMTGYFEVTVGDKLVHTKKGGDGYVDNEKKYNKIADAVHDALGD</sequence>
<comment type="caution">
    <text evidence="2">The sequence shown here is derived from an EMBL/GenBank/DDBJ whole genome shotgun (WGS) entry which is preliminary data.</text>
</comment>
<reference evidence="2" key="1">
    <citation type="journal article" date="2021" name="Sci. Adv.">
        <title>The American lobster genome reveals insights on longevity, neural, and immune adaptations.</title>
        <authorList>
            <person name="Polinski J.M."/>
            <person name="Zimin A.V."/>
            <person name="Clark K.F."/>
            <person name="Kohn A.B."/>
            <person name="Sadowski N."/>
            <person name="Timp W."/>
            <person name="Ptitsyn A."/>
            <person name="Khanna P."/>
            <person name="Romanova D.Y."/>
            <person name="Williams P."/>
            <person name="Greenwood S.J."/>
            <person name="Moroz L.L."/>
            <person name="Walt D.R."/>
            <person name="Bodnar A.G."/>
        </authorList>
    </citation>
    <scope>NUCLEOTIDE SEQUENCE</scope>
    <source>
        <strain evidence="2">GMGI-L3</strain>
    </source>
</reference>
<evidence type="ECO:0000256" key="1">
    <source>
        <dbReference type="ARBA" id="ARBA00023284"/>
    </source>
</evidence>
<proteinExistence type="predicted"/>
<dbReference type="Proteomes" id="UP000747542">
    <property type="component" value="Unassembled WGS sequence"/>
</dbReference>
<dbReference type="InterPro" id="IPR051441">
    <property type="entry name" value="SelW_related"/>
</dbReference>
<gene>
    <name evidence="2" type="primary">Selenow-L</name>
    <name evidence="2" type="ORF">Hamer_G015479</name>
</gene>
<dbReference type="AlphaFoldDB" id="A0A8J5NA00"/>
<dbReference type="SUPFAM" id="SSF52833">
    <property type="entry name" value="Thioredoxin-like"/>
    <property type="match status" value="1"/>
</dbReference>
<dbReference type="PANTHER" id="PTHR15124:SF18">
    <property type="entry name" value="SELENOPROTEIN W"/>
    <property type="match status" value="1"/>
</dbReference>
<dbReference type="InterPro" id="IPR011893">
    <property type="entry name" value="Selenoprotein_Rdx-typ"/>
</dbReference>
<evidence type="ECO:0000313" key="3">
    <source>
        <dbReference type="Proteomes" id="UP000747542"/>
    </source>
</evidence>
<keyword evidence="3" id="KW-1185">Reference proteome</keyword>
<dbReference type="EMBL" id="JAHLQT010003055">
    <property type="protein sequence ID" value="KAG7176661.1"/>
    <property type="molecule type" value="Genomic_DNA"/>
</dbReference>
<dbReference type="Pfam" id="PF10262">
    <property type="entry name" value="Rdx"/>
    <property type="match status" value="1"/>
</dbReference>
<dbReference type="Gene3D" id="3.40.30.10">
    <property type="entry name" value="Glutaredoxin"/>
    <property type="match status" value="1"/>
</dbReference>
<name>A0A8J5NA00_HOMAM</name>
<dbReference type="PANTHER" id="PTHR15124">
    <property type="entry name" value="SELENOPROTEIN W"/>
    <property type="match status" value="1"/>
</dbReference>